<keyword evidence="6" id="KW-1185">Reference proteome</keyword>
<dbReference type="InterPro" id="IPR001845">
    <property type="entry name" value="HTH_ArsR_DNA-bd_dom"/>
</dbReference>
<evidence type="ECO:0000313" key="6">
    <source>
        <dbReference type="Proteomes" id="UP000293865"/>
    </source>
</evidence>
<dbReference type="OrthoDB" id="7945987at2"/>
<dbReference type="PANTHER" id="PTHR33154">
    <property type="entry name" value="TRANSCRIPTIONAL REGULATOR, ARSR FAMILY"/>
    <property type="match status" value="1"/>
</dbReference>
<proteinExistence type="predicted"/>
<gene>
    <name evidence="5" type="ORF">ESP51_08900</name>
</gene>
<name>A0A4Q2KZ04_9MICO</name>
<protein>
    <submittedName>
        <fullName evidence="5">ArsR family transcriptional regulator</fullName>
    </submittedName>
</protein>
<dbReference type="GO" id="GO:0003700">
    <property type="term" value="F:DNA-binding transcription factor activity"/>
    <property type="evidence" value="ECO:0007669"/>
    <property type="project" value="InterPro"/>
</dbReference>
<comment type="caution">
    <text evidence="5">The sequence shown here is derived from an EMBL/GenBank/DDBJ whole genome shotgun (WGS) entry which is preliminary data.</text>
</comment>
<dbReference type="CDD" id="cd00090">
    <property type="entry name" value="HTH_ARSR"/>
    <property type="match status" value="1"/>
</dbReference>
<sequence length="191" mass="20754">MQDGGPGDVRTIDEVRALAALAHPDRARLMDALAVDGPSTTGALASSLGVATGSVSHHLRVLTDAGLVERAPQDPADRRERRWKLVSRGMRWSAGQFRDRPAAESAATAAEAVMLGRQVEHARAFLGSAEPPWDDAAVSAHTWLRLSADELTELGRQLEELLLGWRRREIPDDGADRRPVLAFARAFPSRP</sequence>
<dbReference type="InterPro" id="IPR051081">
    <property type="entry name" value="HTH_MetalResp_TranReg"/>
</dbReference>
<dbReference type="InterPro" id="IPR011991">
    <property type="entry name" value="ArsR-like_HTH"/>
</dbReference>
<dbReference type="PROSITE" id="PS50987">
    <property type="entry name" value="HTH_ARSR_2"/>
    <property type="match status" value="1"/>
</dbReference>
<feature type="domain" description="HTH arsR-type" evidence="4">
    <location>
        <begin position="6"/>
        <end position="101"/>
    </location>
</feature>
<keyword evidence="3" id="KW-0804">Transcription</keyword>
<dbReference type="SUPFAM" id="SSF46785">
    <property type="entry name" value="Winged helix' DNA-binding domain"/>
    <property type="match status" value="1"/>
</dbReference>
<dbReference type="SMART" id="SM00418">
    <property type="entry name" value="HTH_ARSR"/>
    <property type="match status" value="1"/>
</dbReference>
<keyword evidence="2" id="KW-0238">DNA-binding</keyword>
<dbReference type="Pfam" id="PF12840">
    <property type="entry name" value="HTH_20"/>
    <property type="match status" value="1"/>
</dbReference>
<dbReference type="InterPro" id="IPR036390">
    <property type="entry name" value="WH_DNA-bd_sf"/>
</dbReference>
<evidence type="ECO:0000256" key="1">
    <source>
        <dbReference type="ARBA" id="ARBA00023015"/>
    </source>
</evidence>
<evidence type="ECO:0000256" key="2">
    <source>
        <dbReference type="ARBA" id="ARBA00023125"/>
    </source>
</evidence>
<evidence type="ECO:0000313" key="5">
    <source>
        <dbReference type="EMBL" id="RXZ70945.1"/>
    </source>
</evidence>
<dbReference type="InterPro" id="IPR036388">
    <property type="entry name" value="WH-like_DNA-bd_sf"/>
</dbReference>
<dbReference type="Proteomes" id="UP000293865">
    <property type="component" value="Unassembled WGS sequence"/>
</dbReference>
<dbReference type="GO" id="GO:0003677">
    <property type="term" value="F:DNA binding"/>
    <property type="evidence" value="ECO:0007669"/>
    <property type="project" value="UniProtKB-KW"/>
</dbReference>
<dbReference type="PANTHER" id="PTHR33154:SF33">
    <property type="entry name" value="TRANSCRIPTIONAL REPRESSOR SDPR"/>
    <property type="match status" value="1"/>
</dbReference>
<evidence type="ECO:0000256" key="3">
    <source>
        <dbReference type="ARBA" id="ARBA00023163"/>
    </source>
</evidence>
<dbReference type="Gene3D" id="1.10.10.10">
    <property type="entry name" value="Winged helix-like DNA-binding domain superfamily/Winged helix DNA-binding domain"/>
    <property type="match status" value="1"/>
</dbReference>
<keyword evidence="1" id="KW-0805">Transcription regulation</keyword>
<dbReference type="RefSeq" id="WP_129520553.1">
    <property type="nucleotide sequence ID" value="NZ_SDPN01000013.1"/>
</dbReference>
<organism evidence="5 6">
    <name type="scientific">Agromyces albus</name>
    <dbReference type="NCBI Taxonomy" id="205332"/>
    <lineage>
        <taxon>Bacteria</taxon>
        <taxon>Bacillati</taxon>
        <taxon>Actinomycetota</taxon>
        <taxon>Actinomycetes</taxon>
        <taxon>Micrococcales</taxon>
        <taxon>Microbacteriaceae</taxon>
        <taxon>Agromyces</taxon>
    </lineage>
</organism>
<dbReference type="EMBL" id="SDPN01000013">
    <property type="protein sequence ID" value="RXZ70945.1"/>
    <property type="molecule type" value="Genomic_DNA"/>
</dbReference>
<evidence type="ECO:0000259" key="4">
    <source>
        <dbReference type="PROSITE" id="PS50987"/>
    </source>
</evidence>
<accession>A0A4Q2KZ04</accession>
<reference evidence="5 6" key="1">
    <citation type="submission" date="2019-01" db="EMBL/GenBank/DDBJ databases">
        <title>Agromyces.</title>
        <authorList>
            <person name="Li J."/>
        </authorList>
    </citation>
    <scope>NUCLEOTIDE SEQUENCE [LARGE SCALE GENOMIC DNA]</scope>
    <source>
        <strain evidence="5 6">DSM 15934</strain>
    </source>
</reference>
<dbReference type="AlphaFoldDB" id="A0A4Q2KZ04"/>